<reference evidence="4" key="1">
    <citation type="journal article" date="2009" name="Science">
        <title>The B73 maize genome: complexity, diversity, and dynamics.</title>
        <authorList>
            <person name="Schnable P.S."/>
            <person name="Ware D."/>
            <person name="Fulton R.S."/>
            <person name="Stein J.C."/>
            <person name="Wei F."/>
            <person name="Pasternak S."/>
            <person name="Liang C."/>
            <person name="Zhang J."/>
            <person name="Fulton L."/>
            <person name="Graves T.A."/>
            <person name="Minx P."/>
            <person name="Reily A.D."/>
            <person name="Courtney L."/>
            <person name="Kruchowski S.S."/>
            <person name="Tomlinson C."/>
            <person name="Strong C."/>
            <person name="Delehaunty K."/>
            <person name="Fronick C."/>
            <person name="Courtney B."/>
            <person name="Rock S.M."/>
            <person name="Belter E."/>
            <person name="Du F."/>
            <person name="Kim K."/>
            <person name="Abbott R.M."/>
            <person name="Cotton M."/>
            <person name="Levy A."/>
            <person name="Marchetto P."/>
            <person name="Ochoa K."/>
            <person name="Jackson S.M."/>
            <person name="Gillam B."/>
            <person name="Chen W."/>
            <person name="Yan L."/>
            <person name="Higginbotham J."/>
            <person name="Cardenas M."/>
            <person name="Waligorski J."/>
            <person name="Applebaum E."/>
            <person name="Phelps L."/>
            <person name="Falcone J."/>
            <person name="Kanchi K."/>
            <person name="Thane T."/>
            <person name="Scimone A."/>
            <person name="Thane N."/>
            <person name="Henke J."/>
            <person name="Wang T."/>
            <person name="Ruppert J."/>
            <person name="Shah N."/>
            <person name="Rotter K."/>
            <person name="Hodges J."/>
            <person name="Ingenthron E."/>
            <person name="Cordes M."/>
            <person name="Kohlberg S."/>
            <person name="Sgro J."/>
            <person name="Delgado B."/>
            <person name="Mead K."/>
            <person name="Chinwalla A."/>
            <person name="Leonard S."/>
            <person name="Crouse K."/>
            <person name="Collura K."/>
            <person name="Kudrna D."/>
            <person name="Currie J."/>
            <person name="He R."/>
            <person name="Angelova A."/>
            <person name="Rajasekar S."/>
            <person name="Mueller T."/>
            <person name="Lomeli R."/>
            <person name="Scara G."/>
            <person name="Ko A."/>
            <person name="Delaney K."/>
            <person name="Wissotski M."/>
            <person name="Lopez G."/>
            <person name="Campos D."/>
            <person name="Braidotti M."/>
            <person name="Ashley E."/>
            <person name="Golser W."/>
            <person name="Kim H."/>
            <person name="Lee S."/>
            <person name="Lin J."/>
            <person name="Dujmic Z."/>
            <person name="Kim W."/>
            <person name="Talag J."/>
            <person name="Zuccolo A."/>
            <person name="Fan C."/>
            <person name="Sebastian A."/>
            <person name="Kramer M."/>
            <person name="Spiegel L."/>
            <person name="Nascimento L."/>
            <person name="Zutavern T."/>
            <person name="Miller B."/>
            <person name="Ambroise C."/>
            <person name="Muller S."/>
            <person name="Spooner W."/>
            <person name="Narechania A."/>
            <person name="Ren L."/>
            <person name="Wei S."/>
            <person name="Kumari S."/>
            <person name="Faga B."/>
            <person name="Levy M.J."/>
            <person name="McMahan L."/>
            <person name="Van Buren P."/>
            <person name="Vaughn M.W."/>
            <person name="Ying K."/>
            <person name="Yeh C.-T."/>
            <person name="Emrich S.J."/>
            <person name="Jia Y."/>
            <person name="Kalyanaraman A."/>
            <person name="Hsia A.-P."/>
            <person name="Barbazuk W.B."/>
            <person name="Baucom R.S."/>
            <person name="Brutnell T.P."/>
            <person name="Carpita N.C."/>
            <person name="Chaparro C."/>
            <person name="Chia J.-M."/>
            <person name="Deragon J.-M."/>
            <person name="Estill J.C."/>
            <person name="Fu Y."/>
            <person name="Jeddeloh J.A."/>
            <person name="Han Y."/>
            <person name="Lee H."/>
            <person name="Li P."/>
            <person name="Lisch D.R."/>
            <person name="Liu S."/>
            <person name="Liu Z."/>
            <person name="Nagel D.H."/>
            <person name="McCann M.C."/>
            <person name="SanMiguel P."/>
            <person name="Myers A.M."/>
            <person name="Nettleton D."/>
            <person name="Nguyen J."/>
            <person name="Penning B.W."/>
            <person name="Ponnala L."/>
            <person name="Schneider K.L."/>
            <person name="Schwartz D.C."/>
            <person name="Sharma A."/>
            <person name="Soderlund C."/>
            <person name="Springer N.M."/>
            <person name="Sun Q."/>
            <person name="Wang H."/>
            <person name="Waterman M."/>
            <person name="Westerman R."/>
            <person name="Wolfgruber T.K."/>
            <person name="Yang L."/>
            <person name="Yu Y."/>
            <person name="Zhang L."/>
            <person name="Zhou S."/>
            <person name="Zhu Q."/>
            <person name="Bennetzen J.L."/>
            <person name="Dawe R.K."/>
            <person name="Jiang J."/>
            <person name="Jiang N."/>
            <person name="Presting G.G."/>
            <person name="Wessler S.R."/>
            <person name="Aluru S."/>
            <person name="Martienssen R.A."/>
            <person name="Clifton S.W."/>
            <person name="McCombie W.R."/>
            <person name="Wing R.A."/>
            <person name="Wilson R.K."/>
        </authorList>
    </citation>
    <scope>NUCLEOTIDE SEQUENCE [LARGE SCALE GENOMIC DNA]</scope>
    <source>
        <strain evidence="4">cv. B73</strain>
    </source>
</reference>
<dbReference type="KEGG" id="zma:103636349"/>
<keyword evidence="1" id="KW-1133">Transmembrane helix</keyword>
<dbReference type="FunCoup" id="A0A804QTZ2">
    <property type="interactions" value="7"/>
</dbReference>
<feature type="transmembrane region" description="Helical" evidence="1">
    <location>
        <begin position="15"/>
        <end position="34"/>
    </location>
</feature>
<dbReference type="InterPro" id="IPR005069">
    <property type="entry name" value="Nucl-diP-sugar_transferase"/>
</dbReference>
<evidence type="ECO:0000259" key="2">
    <source>
        <dbReference type="Pfam" id="PF03407"/>
    </source>
</evidence>
<feature type="domain" description="Nucleotide-diphospho-sugar transferase" evidence="2">
    <location>
        <begin position="144"/>
        <end position="343"/>
    </location>
</feature>
<dbReference type="Proteomes" id="UP000007305">
    <property type="component" value="Chromosome 8"/>
</dbReference>
<organism evidence="3 4">
    <name type="scientific">Zea mays</name>
    <name type="common">Maize</name>
    <dbReference type="NCBI Taxonomy" id="4577"/>
    <lineage>
        <taxon>Eukaryota</taxon>
        <taxon>Viridiplantae</taxon>
        <taxon>Streptophyta</taxon>
        <taxon>Embryophyta</taxon>
        <taxon>Tracheophyta</taxon>
        <taxon>Spermatophyta</taxon>
        <taxon>Magnoliopsida</taxon>
        <taxon>Liliopsida</taxon>
        <taxon>Poales</taxon>
        <taxon>Poaceae</taxon>
        <taxon>PACMAD clade</taxon>
        <taxon>Panicoideae</taxon>
        <taxon>Andropogonodae</taxon>
        <taxon>Andropogoneae</taxon>
        <taxon>Tripsacinae</taxon>
        <taxon>Zea</taxon>
    </lineage>
</organism>
<proteinExistence type="evidence at protein level"/>
<name>A0A804QTZ2_MAIZE</name>
<keyword evidence="4" id="KW-1185">Reference proteome</keyword>
<sequence>MGAGLFGGSSKQSGHAVSFLLGAALPTALLFFLASDRLGEGLSTISSSWRGNGSISTAQQPAAAKPATTDAHALSAAAADASDARAAPTQDHEVEFAGLAELLARVATEDRTVIMTSVNEIWTRPNSLLDIFLGGLRGGEDTAHLVDHVLIVTVDAGSFSGCKAVHPHCYLLEVKSMDMNRAKTFGTPEYVEMIWLKLSIQQRVLELGYNFLFTDADILWLRNPFQRISVYADMSCSVDNSKMAPALLDCENNVGFYYMKSTNRSVEMVRYWRAARARFDGNLIEQVVFNKIKYELISRLGARIQPLETEYISGFCDFQDHFDKVCTVHANCCMGLENKVHDLKSVAADWRNYTSLTPEQRKLQEGSFKVTPPRMCQKSMGWV</sequence>
<dbReference type="Pfam" id="PF03407">
    <property type="entry name" value="Nucleotid_trans"/>
    <property type="match status" value="1"/>
</dbReference>
<gene>
    <name evidence="3" type="primary">LOC103636349</name>
</gene>
<dbReference type="GeneID" id="103636349"/>
<evidence type="ECO:0000313" key="4">
    <source>
        <dbReference type="Proteomes" id="UP000007305"/>
    </source>
</evidence>
<dbReference type="OrthoDB" id="540503at2759"/>
<dbReference type="InParanoid" id="A0A804QTZ2"/>
<protein>
    <recommendedName>
        <fullName evidence="2">Nucleotide-diphospho-sugar transferase domain-containing protein</fullName>
    </recommendedName>
</protein>
<dbReference type="RefSeq" id="XP_008656931.1">
    <property type="nucleotide sequence ID" value="XM_008658709.4"/>
</dbReference>
<reference evidence="3" key="2">
    <citation type="submission" date="2019-07" db="EMBL/GenBank/DDBJ databases">
        <authorList>
            <person name="Seetharam A."/>
            <person name="Woodhouse M."/>
            <person name="Cannon E."/>
        </authorList>
    </citation>
    <scope>NUCLEOTIDE SEQUENCE [LARGE SCALE GENOMIC DNA]</scope>
    <source>
        <strain evidence="3">cv. B73</strain>
    </source>
</reference>
<evidence type="ECO:0007829" key="5">
    <source>
        <dbReference type="PeptideAtlas" id="A0A804QTZ2"/>
    </source>
</evidence>
<dbReference type="PANTHER" id="PTHR46038">
    <property type="entry name" value="EXPRESSED PROTEIN-RELATED"/>
    <property type="match status" value="1"/>
</dbReference>
<dbReference type="InterPro" id="IPR044821">
    <property type="entry name" value="At1g28695/At4g15970-like"/>
</dbReference>
<keyword evidence="1" id="KW-0812">Transmembrane</keyword>
<keyword evidence="1" id="KW-0472">Membrane</keyword>
<evidence type="ECO:0000313" key="3">
    <source>
        <dbReference type="EnsemblPlants" id="Zm00001eb364410_P001"/>
    </source>
</evidence>
<evidence type="ECO:0000256" key="1">
    <source>
        <dbReference type="SAM" id="Phobius"/>
    </source>
</evidence>
<dbReference type="EnsemblPlants" id="Zm00001eb364410_T001">
    <property type="protein sequence ID" value="Zm00001eb364410_P001"/>
    <property type="gene ID" value="Zm00001eb364410"/>
</dbReference>
<reference evidence="3" key="3">
    <citation type="submission" date="2021-05" db="UniProtKB">
        <authorList>
            <consortium name="EnsemblPlants"/>
        </authorList>
    </citation>
    <scope>IDENTIFICATION</scope>
    <source>
        <strain evidence="3">cv. B73</strain>
    </source>
</reference>
<accession>A0A804QTZ2</accession>
<keyword evidence="5" id="KW-1267">Proteomics identification</keyword>
<dbReference type="AlphaFoldDB" id="A0A804QTZ2"/>
<dbReference type="PANTHER" id="PTHR46038:SF24">
    <property type="entry name" value="NUCLEOTIDE-DIPHOSPHO-SUGAR TRANSFERASE DOMAIN-CONTAINING PROTEIN"/>
    <property type="match status" value="1"/>
</dbReference>
<dbReference type="Gramene" id="Zm00001eb364410_T001">
    <property type="protein sequence ID" value="Zm00001eb364410_P001"/>
    <property type="gene ID" value="Zm00001eb364410"/>
</dbReference>